<dbReference type="PANTHER" id="PTHR34047:SF8">
    <property type="entry name" value="PROTEIN YKFC"/>
    <property type="match status" value="1"/>
</dbReference>
<dbReference type="AlphaFoldDB" id="A0A1C4BHW7"/>
<dbReference type="SUPFAM" id="SSF56672">
    <property type="entry name" value="DNA/RNA polymerases"/>
    <property type="match status" value="1"/>
</dbReference>
<accession>A0A1C4BHW7</accession>
<dbReference type="PROSITE" id="PS50878">
    <property type="entry name" value="RT_POL"/>
    <property type="match status" value="1"/>
</dbReference>
<name>A0A1C4BHW7_9GAMM</name>
<keyword evidence="4" id="KW-1185">Reference proteome</keyword>
<dbReference type="Pfam" id="PF00078">
    <property type="entry name" value="RVT_1"/>
    <property type="match status" value="1"/>
</dbReference>
<dbReference type="EMBL" id="FMAQ01000004">
    <property type="protein sequence ID" value="SCC06455.1"/>
    <property type="molecule type" value="Genomic_DNA"/>
</dbReference>
<evidence type="ECO:0000259" key="2">
    <source>
        <dbReference type="PROSITE" id="PS50878"/>
    </source>
</evidence>
<dbReference type="Proteomes" id="UP000199670">
    <property type="component" value="Unassembled WGS sequence"/>
</dbReference>
<dbReference type="RefSeq" id="WP_091348165.1">
    <property type="nucleotide sequence ID" value="NZ_FMAQ01000004.1"/>
</dbReference>
<dbReference type="InterPro" id="IPR051083">
    <property type="entry name" value="GrpII_Intron_Splice-Mob/Def"/>
</dbReference>
<keyword evidence="3" id="KW-0695">RNA-directed DNA polymerase</keyword>
<dbReference type="GO" id="GO:0003964">
    <property type="term" value="F:RNA-directed DNA polymerase activity"/>
    <property type="evidence" value="ECO:0007669"/>
    <property type="project" value="UniProtKB-KW"/>
</dbReference>
<dbReference type="InterPro" id="IPR000477">
    <property type="entry name" value="RT_dom"/>
</dbReference>
<reference evidence="4" key="1">
    <citation type="submission" date="2016-08" db="EMBL/GenBank/DDBJ databases">
        <authorList>
            <person name="Varghese N."/>
            <person name="Submissions Spin"/>
        </authorList>
    </citation>
    <scope>NUCLEOTIDE SEQUENCE [LARGE SCALE GENOMIC DNA]</scope>
    <source>
        <strain evidence="4">R-53248</strain>
    </source>
</reference>
<dbReference type="InterPro" id="IPR043128">
    <property type="entry name" value="Rev_trsase/Diguanyl_cyclase"/>
</dbReference>
<dbReference type="InterPro" id="IPR043502">
    <property type="entry name" value="DNA/RNA_pol_sf"/>
</dbReference>
<dbReference type="PANTHER" id="PTHR34047">
    <property type="entry name" value="NUCLEAR INTRON MATURASE 1, MITOCHONDRIAL-RELATED"/>
    <property type="match status" value="1"/>
</dbReference>
<organism evidence="3 4">
    <name type="scientific">Gilliamella bombicola</name>
    <dbReference type="NCBI Taxonomy" id="1798182"/>
    <lineage>
        <taxon>Bacteria</taxon>
        <taxon>Pseudomonadati</taxon>
        <taxon>Pseudomonadota</taxon>
        <taxon>Gammaproteobacteria</taxon>
        <taxon>Orbales</taxon>
        <taxon>Orbaceae</taxon>
        <taxon>Gilliamella</taxon>
    </lineage>
</organism>
<keyword evidence="3" id="KW-0808">Transferase</keyword>
<evidence type="ECO:0000313" key="4">
    <source>
        <dbReference type="Proteomes" id="UP000199670"/>
    </source>
</evidence>
<proteinExistence type="inferred from homology"/>
<comment type="similarity">
    <text evidence="1">Belongs to the bacterial reverse transcriptase family.</text>
</comment>
<dbReference type="OrthoDB" id="9793236at2"/>
<keyword evidence="3" id="KW-0548">Nucleotidyltransferase</keyword>
<evidence type="ECO:0000256" key="1">
    <source>
        <dbReference type="ARBA" id="ARBA00034120"/>
    </source>
</evidence>
<dbReference type="Gene3D" id="3.30.70.270">
    <property type="match status" value="1"/>
</dbReference>
<gene>
    <name evidence="3" type="ORF">GA0061081_104168</name>
</gene>
<evidence type="ECO:0000313" key="3">
    <source>
        <dbReference type="EMBL" id="SCC06455.1"/>
    </source>
</evidence>
<sequence length="408" mass="47592">MHNNLTKQLLNAATQTAQSLQKSLSLLNIAELCNELASDVLKQKYQPSTYTRFAVCDPKLREIYAPAYRDRLLQCWLVNQAEPIISPHFIEDSYSNRIGKGTLYAVKRVQQLMRRPNNNYYLHLDIQNYFNSIHRPTLLNNWLTLLKKHAPHNQSLIAYVSSKILLQNVAQSAYIVSGSRALLATIPKHKRLASSPPDTGIPIGSASSQLFANLYLNPLDHFIKHQLKIKGYVRYMDDLFILGNSAKQLLAWKQQINQFLTTQLKLQLHPKKQHLQLCRQGADYLGYKVYPHYLHLRSRNIKKLNNYLRFFNQLLTSNKQFSFIPNNAYWQSIIEQPLTIDYPLLKKMEAVINSYLGLMKHANHYRLRKLIIEHHFYTLNHYFVPSNCAYTAVHVKKQFLHQFIQTHP</sequence>
<dbReference type="CDD" id="cd01646">
    <property type="entry name" value="RT_Bac_retron_I"/>
    <property type="match status" value="1"/>
</dbReference>
<protein>
    <submittedName>
        <fullName evidence="3">Reverse transcriptase (RNA-dependent DNA polymerase)</fullName>
    </submittedName>
</protein>
<feature type="domain" description="Reverse transcriptase" evidence="2">
    <location>
        <begin position="1"/>
        <end position="289"/>
    </location>
</feature>